<dbReference type="RefSeq" id="WP_307187238.1">
    <property type="nucleotide sequence ID" value="NZ_JAUTBA010000001.1"/>
</dbReference>
<keyword evidence="2" id="KW-1185">Reference proteome</keyword>
<dbReference type="EMBL" id="JAUTBA010000001">
    <property type="protein sequence ID" value="MDQ1151805.1"/>
    <property type="molecule type" value="Genomic_DNA"/>
</dbReference>
<reference evidence="1 2" key="1">
    <citation type="submission" date="2023-07" db="EMBL/GenBank/DDBJ databases">
        <title>Functional and genomic diversity of the sorghum phyllosphere microbiome.</title>
        <authorList>
            <person name="Shade A."/>
        </authorList>
    </citation>
    <scope>NUCLEOTIDE SEQUENCE [LARGE SCALE GENOMIC DNA]</scope>
    <source>
        <strain evidence="1 2">SORGH_AS_0892</strain>
    </source>
</reference>
<accession>A0ABU0UAA6</accession>
<protein>
    <submittedName>
        <fullName evidence="1">Uncharacterized protein</fullName>
    </submittedName>
</protein>
<name>A0ABU0UAA6_9SPHI</name>
<dbReference type="Proteomes" id="UP001244640">
    <property type="component" value="Unassembled WGS sequence"/>
</dbReference>
<comment type="caution">
    <text evidence="1">The sequence shown here is derived from an EMBL/GenBank/DDBJ whole genome shotgun (WGS) entry which is preliminary data.</text>
</comment>
<proteinExistence type="predicted"/>
<evidence type="ECO:0000313" key="1">
    <source>
        <dbReference type="EMBL" id="MDQ1151805.1"/>
    </source>
</evidence>
<organism evidence="1 2">
    <name type="scientific">Sphingobacterium zeae</name>
    <dbReference type="NCBI Taxonomy" id="1776859"/>
    <lineage>
        <taxon>Bacteria</taxon>
        <taxon>Pseudomonadati</taxon>
        <taxon>Bacteroidota</taxon>
        <taxon>Sphingobacteriia</taxon>
        <taxon>Sphingobacteriales</taxon>
        <taxon>Sphingobacteriaceae</taxon>
        <taxon>Sphingobacterium</taxon>
    </lineage>
</organism>
<gene>
    <name evidence="1" type="ORF">QE382_003789</name>
</gene>
<sequence>MSKYKLQGIIFVFLIGVLFCSSIPNQVSKNIRLVGQWRGKVEDISMIFTFRRDSGLIEYLPYNKKVAFKYRIEKDSILSISNGINTSTHTIEFLSKDRFILLPYFKVFNSEIIDLIDQVEFVRENCDMK</sequence>
<evidence type="ECO:0000313" key="2">
    <source>
        <dbReference type="Proteomes" id="UP001244640"/>
    </source>
</evidence>